<accession>A0ABU7JBI8</accession>
<dbReference type="Pfam" id="PF00593">
    <property type="entry name" value="TonB_dep_Rec_b-barrel"/>
    <property type="match status" value="1"/>
</dbReference>
<keyword evidence="5 9" id="KW-0798">TonB box</keyword>
<evidence type="ECO:0000256" key="1">
    <source>
        <dbReference type="ARBA" id="ARBA00004571"/>
    </source>
</evidence>
<dbReference type="Gene3D" id="2.40.170.20">
    <property type="entry name" value="TonB-dependent receptor, beta-barrel domain"/>
    <property type="match status" value="1"/>
</dbReference>
<evidence type="ECO:0000313" key="13">
    <source>
        <dbReference type="EMBL" id="MEE2022791.1"/>
    </source>
</evidence>
<dbReference type="Gene3D" id="2.60.40.1120">
    <property type="entry name" value="Carboxypeptidase-like, regulatory domain"/>
    <property type="match status" value="1"/>
</dbReference>
<dbReference type="Proteomes" id="UP001339167">
    <property type="component" value="Unassembled WGS sequence"/>
</dbReference>
<evidence type="ECO:0000313" key="14">
    <source>
        <dbReference type="Proteomes" id="UP001339167"/>
    </source>
</evidence>
<evidence type="ECO:0000256" key="3">
    <source>
        <dbReference type="ARBA" id="ARBA00022452"/>
    </source>
</evidence>
<dbReference type="InterPro" id="IPR012910">
    <property type="entry name" value="Plug_dom"/>
</dbReference>
<dbReference type="Pfam" id="PF13620">
    <property type="entry name" value="CarboxypepD_reg"/>
    <property type="match status" value="1"/>
</dbReference>
<keyword evidence="2 8" id="KW-0813">Transport</keyword>
<dbReference type="SUPFAM" id="SSF49452">
    <property type="entry name" value="Starch-binding domain-like"/>
    <property type="match status" value="1"/>
</dbReference>
<dbReference type="InterPro" id="IPR000531">
    <property type="entry name" value="Beta-barrel_TonB"/>
</dbReference>
<evidence type="ECO:0000256" key="8">
    <source>
        <dbReference type="PROSITE-ProRule" id="PRU01360"/>
    </source>
</evidence>
<evidence type="ECO:0000256" key="6">
    <source>
        <dbReference type="ARBA" id="ARBA00023136"/>
    </source>
</evidence>
<keyword evidence="7 8" id="KW-0998">Cell outer membrane</keyword>
<name>A0ABU7JBI8_9GAMM</name>
<dbReference type="PANTHER" id="PTHR40980:SF4">
    <property type="entry name" value="TONB-DEPENDENT RECEPTOR-LIKE BETA-BARREL DOMAIN-CONTAINING PROTEIN"/>
    <property type="match status" value="1"/>
</dbReference>
<reference evidence="13 14" key="1">
    <citation type="submission" date="2023-06" db="EMBL/GenBank/DDBJ databases">
        <title>Alkalimonas sp., MEB004 an alkaliphilic bacterium isolated from Lonar Lake, India.</title>
        <authorList>
            <person name="Joshi A."/>
            <person name="Thite S."/>
        </authorList>
    </citation>
    <scope>NUCLEOTIDE SEQUENCE [LARGE SCALE GENOMIC DNA]</scope>
    <source>
        <strain evidence="13 14">MEB004</strain>
    </source>
</reference>
<feature type="domain" description="TonB-dependent receptor plug" evidence="12">
    <location>
        <begin position="159"/>
        <end position="259"/>
    </location>
</feature>
<dbReference type="EMBL" id="JAUGZK010000001">
    <property type="protein sequence ID" value="MEE2022791.1"/>
    <property type="molecule type" value="Genomic_DNA"/>
</dbReference>
<evidence type="ECO:0000256" key="4">
    <source>
        <dbReference type="ARBA" id="ARBA00022692"/>
    </source>
</evidence>
<evidence type="ECO:0000256" key="7">
    <source>
        <dbReference type="ARBA" id="ARBA00023237"/>
    </source>
</evidence>
<evidence type="ECO:0000259" key="12">
    <source>
        <dbReference type="Pfam" id="PF07715"/>
    </source>
</evidence>
<evidence type="ECO:0000256" key="2">
    <source>
        <dbReference type="ARBA" id="ARBA00022448"/>
    </source>
</evidence>
<dbReference type="PROSITE" id="PS52016">
    <property type="entry name" value="TONB_DEPENDENT_REC_3"/>
    <property type="match status" value="1"/>
</dbReference>
<dbReference type="NCBIfam" id="TIGR01782">
    <property type="entry name" value="TonB-Xanth-Caul"/>
    <property type="match status" value="1"/>
</dbReference>
<gene>
    <name evidence="13" type="ORF">QWF21_00925</name>
</gene>
<protein>
    <submittedName>
        <fullName evidence="13">TonB-dependent receptor</fullName>
    </submittedName>
</protein>
<dbReference type="InterPro" id="IPR039426">
    <property type="entry name" value="TonB-dep_rcpt-like"/>
</dbReference>
<feature type="signal peptide" evidence="10">
    <location>
        <begin position="1"/>
        <end position="36"/>
    </location>
</feature>
<dbReference type="Pfam" id="PF07715">
    <property type="entry name" value="Plug"/>
    <property type="match status" value="1"/>
</dbReference>
<dbReference type="InterPro" id="IPR037066">
    <property type="entry name" value="Plug_dom_sf"/>
</dbReference>
<dbReference type="InterPro" id="IPR010104">
    <property type="entry name" value="TonB_rcpt_bac"/>
</dbReference>
<dbReference type="InterPro" id="IPR036942">
    <property type="entry name" value="Beta-barrel_TonB_sf"/>
</dbReference>
<dbReference type="CDD" id="cd01347">
    <property type="entry name" value="ligand_gated_channel"/>
    <property type="match status" value="1"/>
</dbReference>
<evidence type="ECO:0000256" key="10">
    <source>
        <dbReference type="SAM" id="SignalP"/>
    </source>
</evidence>
<sequence>MISTPIKKQRMLTRFQFRLSALAIGILCATMGPAQAEVVADGRLQVAVSPIPQTGLRGQLQNGQNSFLQGAQVRVLGTNRETSTDREGRFRFDGLTPGVYQLEISYLGYGRHQLSVELSAEQGTLLQVRLQRDDTEVMQVLGSRSGQSRALNMQRASDNIKSVISADVLGRFPDNNVAESVQRLPGASIQRDQGEGRYVNVRGAPVEFANVTLNGMSLPSPDSGTRAIELDTIPADVIATLELTKALTPAMDADAIAGTINIVTQGALDSLERIARYQLAAGKNQLGNGDLYRGGLTLGSRFGSQQQAGVLISASHSTTERVTNNIEHDWIVLPDGRFLVDETVFKDYQLTRTRHGLSARLDWRPAPEHHLYLLHNHSRFKDDEYRDALVISLERFDDDANAVQGEAGRATFEKELRHRTVVNTIDATQFGGHSVFERFNLNYHASWSKATQTYPNRDYLLYRANERPALHYDFSDTDLPSYHLIQDGSVQAVNRFDLLGDDWGFRRYERRFGASEEKEQSYGLDLEVPLNWGQAYSTLSFGLKARLKDKRNDEDRFRNSNASLAPGYADVVRTEQSLPFGGRYHNGAKLERDFVALHGAALEGMDYQQRIEASLVNDYQVSEDIYAVYAMNTLEWEQLTLLYGVRLEHSYTRGEAVRFDSETEEAELQQASRRQQQLFPSVHLRYELDSGLVLRSAFSTGLNRPNFEELVPYLVIEERGVSGGRLSQGNMSVKPAYAYNLDAMAEYYMEPLGLVSAGLFYKHIRQPIFTARSLITEGDFSGFIASQQENGRSGYLLGLELNWQQQLTALPGVGLLANLTLTDSAARLPDSDVKTRLPGTSRTSYNLALSYDRGAFSSQLAYNYRSEFIDSLNTLQPDFSIWWDGRATLDGSVSYRLMPKLTAYVEASNLTNSKAVRFQGDRSRVYEHEQFGRTWLLGVRGQF</sequence>
<comment type="subcellular location">
    <subcellularLocation>
        <location evidence="1 8">Cell outer membrane</location>
        <topology evidence="1 8">Multi-pass membrane protein</topology>
    </subcellularLocation>
</comment>
<organism evidence="13 14">
    <name type="scientific">Alkalimonas mucilaginosa</name>
    <dbReference type="NCBI Taxonomy" id="3057676"/>
    <lineage>
        <taxon>Bacteria</taxon>
        <taxon>Pseudomonadati</taxon>
        <taxon>Pseudomonadota</taxon>
        <taxon>Gammaproteobacteria</taxon>
        <taxon>Alkalimonas</taxon>
    </lineage>
</organism>
<dbReference type="RefSeq" id="WP_330086153.1">
    <property type="nucleotide sequence ID" value="NZ_JAUGZK010000001.1"/>
</dbReference>
<comment type="caution">
    <text evidence="13">The sequence shown here is derived from an EMBL/GenBank/DDBJ whole genome shotgun (WGS) entry which is preliminary data.</text>
</comment>
<keyword evidence="14" id="KW-1185">Reference proteome</keyword>
<evidence type="ECO:0000256" key="5">
    <source>
        <dbReference type="ARBA" id="ARBA00023077"/>
    </source>
</evidence>
<dbReference type="PANTHER" id="PTHR40980">
    <property type="entry name" value="PLUG DOMAIN-CONTAINING PROTEIN"/>
    <property type="match status" value="1"/>
</dbReference>
<dbReference type="SUPFAM" id="SSF56935">
    <property type="entry name" value="Porins"/>
    <property type="match status" value="1"/>
</dbReference>
<comment type="similarity">
    <text evidence="8 9">Belongs to the TonB-dependent receptor family.</text>
</comment>
<dbReference type="Gene3D" id="2.170.130.10">
    <property type="entry name" value="TonB-dependent receptor, plug domain"/>
    <property type="match status" value="1"/>
</dbReference>
<keyword evidence="4 8" id="KW-0812">Transmembrane</keyword>
<proteinExistence type="inferred from homology"/>
<keyword evidence="3 8" id="KW-1134">Transmembrane beta strand</keyword>
<evidence type="ECO:0000259" key="11">
    <source>
        <dbReference type="Pfam" id="PF00593"/>
    </source>
</evidence>
<keyword evidence="13" id="KW-0675">Receptor</keyword>
<keyword evidence="6 8" id="KW-0472">Membrane</keyword>
<evidence type="ECO:0000256" key="9">
    <source>
        <dbReference type="RuleBase" id="RU003357"/>
    </source>
</evidence>
<feature type="domain" description="TonB-dependent receptor-like beta-barrel" evidence="11">
    <location>
        <begin position="478"/>
        <end position="910"/>
    </location>
</feature>
<keyword evidence="10" id="KW-0732">Signal</keyword>
<dbReference type="InterPro" id="IPR013784">
    <property type="entry name" value="Carb-bd-like_fold"/>
</dbReference>
<feature type="chain" id="PRO_5045884155" evidence="10">
    <location>
        <begin position="37"/>
        <end position="943"/>
    </location>
</feature>